<dbReference type="CDD" id="cd00067">
    <property type="entry name" value="GAL4"/>
    <property type="match status" value="1"/>
</dbReference>
<keyword evidence="5" id="KW-0539">Nucleus</keyword>
<dbReference type="SMART" id="SM00066">
    <property type="entry name" value="GAL4"/>
    <property type="match status" value="1"/>
</dbReference>
<dbReference type="CDD" id="cd12148">
    <property type="entry name" value="fungal_TF_MHR"/>
    <property type="match status" value="1"/>
</dbReference>
<dbReference type="InterPro" id="IPR036864">
    <property type="entry name" value="Zn2-C6_fun-type_DNA-bd_sf"/>
</dbReference>
<organism evidence="8 9">
    <name type="scientific">Kwoniella shivajii</name>
    <dbReference type="NCBI Taxonomy" id="564305"/>
    <lineage>
        <taxon>Eukaryota</taxon>
        <taxon>Fungi</taxon>
        <taxon>Dikarya</taxon>
        <taxon>Basidiomycota</taxon>
        <taxon>Agaricomycotina</taxon>
        <taxon>Tremellomycetes</taxon>
        <taxon>Tremellales</taxon>
        <taxon>Cryptococcaceae</taxon>
        <taxon>Kwoniella</taxon>
    </lineage>
</organism>
<dbReference type="Pfam" id="PF04082">
    <property type="entry name" value="Fungal_trans"/>
    <property type="match status" value="1"/>
</dbReference>
<evidence type="ECO:0000313" key="8">
    <source>
        <dbReference type="EMBL" id="WRT68175.1"/>
    </source>
</evidence>
<dbReference type="EMBL" id="CP141887">
    <property type="protein sequence ID" value="WRT68175.1"/>
    <property type="molecule type" value="Genomic_DNA"/>
</dbReference>
<dbReference type="InterPro" id="IPR050815">
    <property type="entry name" value="TF_fung"/>
</dbReference>
<dbReference type="GeneID" id="87957281"/>
<keyword evidence="9" id="KW-1185">Reference proteome</keyword>
<dbReference type="PANTHER" id="PTHR47338:SF29">
    <property type="entry name" value="ZN(2)-C6 FUNGAL-TYPE DOMAIN-CONTAINING PROTEIN"/>
    <property type="match status" value="1"/>
</dbReference>
<dbReference type="SUPFAM" id="SSF57701">
    <property type="entry name" value="Zn2/Cys6 DNA-binding domain"/>
    <property type="match status" value="1"/>
</dbReference>
<keyword evidence="2" id="KW-0479">Metal-binding</keyword>
<evidence type="ECO:0000259" key="7">
    <source>
        <dbReference type="PROSITE" id="PS50048"/>
    </source>
</evidence>
<dbReference type="Pfam" id="PF00172">
    <property type="entry name" value="Zn_clus"/>
    <property type="match status" value="1"/>
</dbReference>
<dbReference type="PROSITE" id="PS00463">
    <property type="entry name" value="ZN2_CY6_FUNGAL_1"/>
    <property type="match status" value="1"/>
</dbReference>
<keyword evidence="3" id="KW-0805">Transcription regulation</keyword>
<comment type="subcellular location">
    <subcellularLocation>
        <location evidence="1">Nucleus</location>
    </subcellularLocation>
</comment>
<gene>
    <name evidence="8" type="ORF">IL334_005150</name>
</gene>
<dbReference type="PROSITE" id="PS50048">
    <property type="entry name" value="ZN2_CY6_FUNGAL_2"/>
    <property type="match status" value="1"/>
</dbReference>
<feature type="compositionally biased region" description="Low complexity" evidence="6">
    <location>
        <begin position="76"/>
        <end position="100"/>
    </location>
</feature>
<proteinExistence type="predicted"/>
<dbReference type="Gene3D" id="4.10.240.10">
    <property type="entry name" value="Zn(2)-C6 fungal-type DNA-binding domain"/>
    <property type="match status" value="1"/>
</dbReference>
<name>A0ABZ1D2Q5_9TREE</name>
<evidence type="ECO:0000256" key="2">
    <source>
        <dbReference type="ARBA" id="ARBA00022723"/>
    </source>
</evidence>
<accession>A0ABZ1D2Q5</accession>
<dbReference type="InterPro" id="IPR001138">
    <property type="entry name" value="Zn2Cys6_DnaBD"/>
</dbReference>
<reference evidence="8 9" key="1">
    <citation type="submission" date="2024-01" db="EMBL/GenBank/DDBJ databases">
        <title>Comparative genomics of Cryptococcus and Kwoniella reveals pathogenesis evolution and contrasting modes of karyotype evolution via chromosome fusion or intercentromeric recombination.</title>
        <authorList>
            <person name="Coelho M.A."/>
            <person name="David-Palma M."/>
            <person name="Shea T."/>
            <person name="Bowers K."/>
            <person name="McGinley-Smith S."/>
            <person name="Mohammad A.W."/>
            <person name="Gnirke A."/>
            <person name="Yurkov A.M."/>
            <person name="Nowrousian M."/>
            <person name="Sun S."/>
            <person name="Cuomo C.A."/>
            <person name="Heitman J."/>
        </authorList>
    </citation>
    <scope>NUCLEOTIDE SEQUENCE [LARGE SCALE GENOMIC DNA]</scope>
    <source>
        <strain evidence="8">CBS 11374</strain>
    </source>
</reference>
<feature type="domain" description="Zn(2)-C6 fungal-type" evidence="7">
    <location>
        <begin position="15"/>
        <end position="45"/>
    </location>
</feature>
<keyword evidence="4" id="KW-0804">Transcription</keyword>
<evidence type="ECO:0000256" key="3">
    <source>
        <dbReference type="ARBA" id="ARBA00023015"/>
    </source>
</evidence>
<dbReference type="Proteomes" id="UP001329825">
    <property type="component" value="Chromosome 7"/>
</dbReference>
<sequence>MPVAPKLRPLARGDACQSCKSRKVRCPAEKPACANCVKKSRECIYKPTPPSEDFPTSLHETYHAFSSGASPAAEDPGSSSSTSKPPTSITASSSFGSVGSKSTLTPLLDPPGYQDSPWSFNLNTIGLLPSMGSQEQRLPLHWEDVDLSALLGQRNIDPEILGLGQTELSEAERDHLLLLYFTGQRTFGIDMHISTFYTRLQSPDPDIRPHPCILNGIYLMTCRGSPLESLRSRELHFYTRARECMEQAMTSPVFVFDALRTGIMLAAWLFGSDRHLEGWVMLGQAVSHLGSYLPTATSQLELADRIHTFWTLFLADRYVSIGFELPAGISLSRITTPLPRSWEAYEKNDPHLHASDSYLCDLLKDASAPSHPCDAIHKTEMVYMIFAVELMYQVSLRPGLAEERRLGVTLTRLLSSLPPELKQTKTSDTGKLTISSDTASLQLITLYTEMWLCAIDMVDRPDPRALEAARRIVGVLHLLKDSNIGDVNLFAMIIWTRVARMMIWESKRLESTGDTFGAAHIAKDVQFIASCLQQLSHITLASECLKSIQEWWKHDLATFGVEHSREAHRDHR</sequence>
<feature type="region of interest" description="Disordered" evidence="6">
    <location>
        <begin position="67"/>
        <end position="100"/>
    </location>
</feature>
<evidence type="ECO:0000256" key="1">
    <source>
        <dbReference type="ARBA" id="ARBA00004123"/>
    </source>
</evidence>
<protein>
    <recommendedName>
        <fullName evidence="7">Zn(2)-C6 fungal-type domain-containing protein</fullName>
    </recommendedName>
</protein>
<evidence type="ECO:0000256" key="6">
    <source>
        <dbReference type="SAM" id="MobiDB-lite"/>
    </source>
</evidence>
<dbReference type="InterPro" id="IPR007219">
    <property type="entry name" value="XnlR_reg_dom"/>
</dbReference>
<dbReference type="PANTHER" id="PTHR47338">
    <property type="entry name" value="ZN(II)2CYS6 TRANSCRIPTION FACTOR (EUROFUNG)-RELATED"/>
    <property type="match status" value="1"/>
</dbReference>
<evidence type="ECO:0000313" key="9">
    <source>
        <dbReference type="Proteomes" id="UP001329825"/>
    </source>
</evidence>
<dbReference type="RefSeq" id="XP_062792915.1">
    <property type="nucleotide sequence ID" value="XM_062936864.1"/>
</dbReference>
<evidence type="ECO:0000256" key="5">
    <source>
        <dbReference type="ARBA" id="ARBA00023242"/>
    </source>
</evidence>
<evidence type="ECO:0000256" key="4">
    <source>
        <dbReference type="ARBA" id="ARBA00023163"/>
    </source>
</evidence>